<keyword evidence="2" id="KW-0238">DNA-binding</keyword>
<gene>
    <name evidence="6" type="ORF">HMPREF9439_02291</name>
</gene>
<dbReference type="PANTHER" id="PTHR24567">
    <property type="entry name" value="CRP FAMILY TRANSCRIPTIONAL REGULATORY PROTEIN"/>
    <property type="match status" value="1"/>
</dbReference>
<evidence type="ECO:0000313" key="7">
    <source>
        <dbReference type="Proteomes" id="UP000005156"/>
    </source>
</evidence>
<dbReference type="Pfam" id="PF13545">
    <property type="entry name" value="HTH_Crp_2"/>
    <property type="match status" value="1"/>
</dbReference>
<dbReference type="Gene3D" id="2.60.120.10">
    <property type="entry name" value="Jelly Rolls"/>
    <property type="match status" value="1"/>
</dbReference>
<dbReference type="SMART" id="SM00100">
    <property type="entry name" value="cNMP"/>
    <property type="match status" value="1"/>
</dbReference>
<feature type="domain" description="HTH crp-type" evidence="5">
    <location>
        <begin position="160"/>
        <end position="233"/>
    </location>
</feature>
<organism evidence="6 7">
    <name type="scientific">Parasutterella excrementihominis YIT 11859</name>
    <dbReference type="NCBI Taxonomy" id="762966"/>
    <lineage>
        <taxon>Bacteria</taxon>
        <taxon>Pseudomonadati</taxon>
        <taxon>Pseudomonadota</taxon>
        <taxon>Betaproteobacteria</taxon>
        <taxon>Burkholderiales</taxon>
        <taxon>Sutterellaceae</taxon>
        <taxon>Parasutterella</taxon>
    </lineage>
</organism>
<dbReference type="AlphaFoldDB" id="F3QMW2"/>
<dbReference type="InterPro" id="IPR050397">
    <property type="entry name" value="Env_Response_Regulators"/>
</dbReference>
<dbReference type="PROSITE" id="PS50042">
    <property type="entry name" value="CNMP_BINDING_3"/>
    <property type="match status" value="1"/>
</dbReference>
<evidence type="ECO:0000259" key="5">
    <source>
        <dbReference type="PROSITE" id="PS51063"/>
    </source>
</evidence>
<dbReference type="InterPro" id="IPR014710">
    <property type="entry name" value="RmlC-like_jellyroll"/>
</dbReference>
<dbReference type="FunFam" id="1.10.10.10:FF:000028">
    <property type="entry name" value="Fumarate/nitrate reduction transcriptional regulator Fnr"/>
    <property type="match status" value="1"/>
</dbReference>
<evidence type="ECO:0000256" key="1">
    <source>
        <dbReference type="ARBA" id="ARBA00023015"/>
    </source>
</evidence>
<comment type="caution">
    <text evidence="6">The sequence shown here is derived from an EMBL/GenBank/DDBJ whole genome shotgun (WGS) entry which is preliminary data.</text>
</comment>
<keyword evidence="1" id="KW-0805">Transcription regulation</keyword>
<dbReference type="SUPFAM" id="SSF51206">
    <property type="entry name" value="cAMP-binding domain-like"/>
    <property type="match status" value="1"/>
</dbReference>
<evidence type="ECO:0000259" key="4">
    <source>
        <dbReference type="PROSITE" id="PS50042"/>
    </source>
</evidence>
<dbReference type="GO" id="GO:0005829">
    <property type="term" value="C:cytosol"/>
    <property type="evidence" value="ECO:0007669"/>
    <property type="project" value="TreeGrafter"/>
</dbReference>
<protein>
    <submittedName>
        <fullName evidence="6">Cyclic nucleotide-binding domain protein</fullName>
    </submittedName>
</protein>
<reference evidence="6 7" key="1">
    <citation type="submission" date="2011-02" db="EMBL/GenBank/DDBJ databases">
        <authorList>
            <person name="Weinstock G."/>
            <person name="Sodergren E."/>
            <person name="Clifton S."/>
            <person name="Fulton L."/>
            <person name="Fulton B."/>
            <person name="Courtney L."/>
            <person name="Fronick C."/>
            <person name="Harrison M."/>
            <person name="Strong C."/>
            <person name="Farmer C."/>
            <person name="Delahaunty K."/>
            <person name="Markovic C."/>
            <person name="Hall O."/>
            <person name="Minx P."/>
            <person name="Tomlinson C."/>
            <person name="Mitreva M."/>
            <person name="Hou S."/>
            <person name="Chen J."/>
            <person name="Wollam A."/>
            <person name="Pepin K.H."/>
            <person name="Johnson M."/>
            <person name="Bhonagiri V."/>
            <person name="Zhang X."/>
            <person name="Suruliraj S."/>
            <person name="Warren W."/>
            <person name="Chinwalla A."/>
            <person name="Mardis E.R."/>
            <person name="Wilson R.K."/>
        </authorList>
    </citation>
    <scope>NUCLEOTIDE SEQUENCE [LARGE SCALE GENOMIC DNA]</scope>
    <source>
        <strain evidence="6 7">YIT 11859</strain>
    </source>
</reference>
<keyword evidence="7" id="KW-1185">Reference proteome</keyword>
<dbReference type="PROSITE" id="PS51063">
    <property type="entry name" value="HTH_CRP_2"/>
    <property type="match status" value="1"/>
</dbReference>
<dbReference type="InterPro" id="IPR036390">
    <property type="entry name" value="WH_DNA-bd_sf"/>
</dbReference>
<dbReference type="GO" id="GO:0003700">
    <property type="term" value="F:DNA-binding transcription factor activity"/>
    <property type="evidence" value="ECO:0007669"/>
    <property type="project" value="TreeGrafter"/>
</dbReference>
<dbReference type="EMBL" id="AFBP01000085">
    <property type="protein sequence ID" value="EGG51540.1"/>
    <property type="molecule type" value="Genomic_DNA"/>
</dbReference>
<dbReference type="InterPro" id="IPR018490">
    <property type="entry name" value="cNMP-bd_dom_sf"/>
</dbReference>
<dbReference type="GO" id="GO:0003677">
    <property type="term" value="F:DNA binding"/>
    <property type="evidence" value="ECO:0007669"/>
    <property type="project" value="UniProtKB-KW"/>
</dbReference>
<sequence>MASNFTQSLSANRAGCAGCYLRHFCLSADLNDAETEIFSSHIVSQRRVPKGEILFRAGDPLDTLFITRLGSFKSSVLNENGSEQVTDFHMTGEVLGAEAIPTGYHICTVTALEDSEICSLRYRELEAFCDRDLKIARQFRLLLGRKIVAAHQNLLILGCTNSTQLLASFLLNLARKFEARGFSKSEFVLRMTRGELGSFLGLKLETVSRTLTHFDELNLIEINQRHVRIINLEGLKAVAKESGRAKRKTSQE</sequence>
<dbReference type="CDD" id="cd00092">
    <property type="entry name" value="HTH_CRP"/>
    <property type="match status" value="1"/>
</dbReference>
<keyword evidence="3" id="KW-0804">Transcription</keyword>
<evidence type="ECO:0000256" key="2">
    <source>
        <dbReference type="ARBA" id="ARBA00023125"/>
    </source>
</evidence>
<dbReference type="PANTHER" id="PTHR24567:SF75">
    <property type="entry name" value="FUMARATE AND NITRATE REDUCTION REGULATORY PROTEIN"/>
    <property type="match status" value="1"/>
</dbReference>
<dbReference type="InterPro" id="IPR012318">
    <property type="entry name" value="HTH_CRP"/>
</dbReference>
<dbReference type="InterPro" id="IPR000595">
    <property type="entry name" value="cNMP-bd_dom"/>
</dbReference>
<name>F3QMW2_9BURK</name>
<dbReference type="SUPFAM" id="SSF46785">
    <property type="entry name" value="Winged helix' DNA-binding domain"/>
    <property type="match status" value="1"/>
</dbReference>
<evidence type="ECO:0000256" key="3">
    <source>
        <dbReference type="ARBA" id="ARBA00023163"/>
    </source>
</evidence>
<dbReference type="SMART" id="SM00419">
    <property type="entry name" value="HTH_CRP"/>
    <property type="match status" value="1"/>
</dbReference>
<dbReference type="CDD" id="cd00038">
    <property type="entry name" value="CAP_ED"/>
    <property type="match status" value="1"/>
</dbReference>
<dbReference type="GeneID" id="43349595"/>
<dbReference type="OrthoDB" id="7643467at2"/>
<dbReference type="PRINTS" id="PR00034">
    <property type="entry name" value="HTHCRP"/>
</dbReference>
<dbReference type="InterPro" id="IPR036388">
    <property type="entry name" value="WH-like_DNA-bd_sf"/>
</dbReference>
<evidence type="ECO:0000313" key="6">
    <source>
        <dbReference type="EMBL" id="EGG51540.1"/>
    </source>
</evidence>
<dbReference type="eggNOG" id="COG0664">
    <property type="taxonomic scope" value="Bacteria"/>
</dbReference>
<proteinExistence type="predicted"/>
<feature type="domain" description="Cyclic nucleotide-binding" evidence="4">
    <location>
        <begin position="26"/>
        <end position="100"/>
    </location>
</feature>
<dbReference type="HOGENOM" id="CLU_075053_0_2_4"/>
<dbReference type="Pfam" id="PF00027">
    <property type="entry name" value="cNMP_binding"/>
    <property type="match status" value="1"/>
</dbReference>
<accession>F3QMW2</accession>
<dbReference type="Gene3D" id="1.10.10.10">
    <property type="entry name" value="Winged helix-like DNA-binding domain superfamily/Winged helix DNA-binding domain"/>
    <property type="match status" value="1"/>
</dbReference>
<dbReference type="RefSeq" id="WP_008811676.1">
    <property type="nucleotide sequence ID" value="NZ_CAXTIX010000029.1"/>
</dbReference>
<dbReference type="Proteomes" id="UP000005156">
    <property type="component" value="Unassembled WGS sequence"/>
</dbReference>